<proteinExistence type="predicted"/>
<name>A0A4Q2UA72_9HYPH</name>
<organism evidence="3 4">
    <name type="scientific">Lichenibacterium minor</name>
    <dbReference type="NCBI Taxonomy" id="2316528"/>
    <lineage>
        <taxon>Bacteria</taxon>
        <taxon>Pseudomonadati</taxon>
        <taxon>Pseudomonadota</taxon>
        <taxon>Alphaproteobacteria</taxon>
        <taxon>Hyphomicrobiales</taxon>
        <taxon>Lichenihabitantaceae</taxon>
        <taxon>Lichenibacterium</taxon>
    </lineage>
</organism>
<reference evidence="3 4" key="2">
    <citation type="submission" date="2019-02" db="EMBL/GenBank/DDBJ databases">
        <title>'Lichenibacterium ramalinii' gen. nov. sp. nov., 'Lichenibacterium minor' gen. nov. sp. nov.</title>
        <authorList>
            <person name="Pankratov T."/>
        </authorList>
    </citation>
    <scope>NUCLEOTIDE SEQUENCE [LARGE SCALE GENOMIC DNA]</scope>
    <source>
        <strain evidence="3 4">RmlP026</strain>
    </source>
</reference>
<feature type="region of interest" description="Disordered" evidence="1">
    <location>
        <begin position="25"/>
        <end position="82"/>
    </location>
</feature>
<sequence length="126" mass="12329">MRRLLLAAAGLALLIPAGLSQTAWAQTAPGAAPAAQATPAGQTGPMGGPGMPPPPPGGPRGPGAPGGPGMMPPPPPPSRAAHFHLQRGDAVVDVKCADDDSTKGCADIVNAMLDKLAALPVPAARN</sequence>
<evidence type="ECO:0000313" key="3">
    <source>
        <dbReference type="EMBL" id="RYC31997.1"/>
    </source>
</evidence>
<reference evidence="3 4" key="1">
    <citation type="submission" date="2018-12" db="EMBL/GenBank/DDBJ databases">
        <authorList>
            <person name="Grouzdev D.S."/>
            <person name="Krutkina M.S."/>
        </authorList>
    </citation>
    <scope>NUCLEOTIDE SEQUENCE [LARGE SCALE GENOMIC DNA]</scope>
    <source>
        <strain evidence="3 4">RmlP026</strain>
    </source>
</reference>
<evidence type="ECO:0000256" key="1">
    <source>
        <dbReference type="SAM" id="MobiDB-lite"/>
    </source>
</evidence>
<evidence type="ECO:0000256" key="2">
    <source>
        <dbReference type="SAM" id="SignalP"/>
    </source>
</evidence>
<keyword evidence="4" id="KW-1185">Reference proteome</keyword>
<dbReference type="AlphaFoldDB" id="A0A4Q2UA72"/>
<gene>
    <name evidence="3" type="ORF">D3273_11280</name>
</gene>
<feature type="chain" id="PRO_5020757009" evidence="2">
    <location>
        <begin position="26"/>
        <end position="126"/>
    </location>
</feature>
<dbReference type="EMBL" id="QYBB01000010">
    <property type="protein sequence ID" value="RYC31997.1"/>
    <property type="molecule type" value="Genomic_DNA"/>
</dbReference>
<feature type="compositionally biased region" description="Pro residues" evidence="1">
    <location>
        <begin position="50"/>
        <end position="59"/>
    </location>
</feature>
<evidence type="ECO:0000313" key="4">
    <source>
        <dbReference type="Proteomes" id="UP000290759"/>
    </source>
</evidence>
<dbReference type="Proteomes" id="UP000290759">
    <property type="component" value="Unassembled WGS sequence"/>
</dbReference>
<dbReference type="RefSeq" id="WP_129226533.1">
    <property type="nucleotide sequence ID" value="NZ_QYBB01000010.1"/>
</dbReference>
<comment type="caution">
    <text evidence="3">The sequence shown here is derived from an EMBL/GenBank/DDBJ whole genome shotgun (WGS) entry which is preliminary data.</text>
</comment>
<protein>
    <submittedName>
        <fullName evidence="3">Uncharacterized protein</fullName>
    </submittedName>
</protein>
<accession>A0A4Q2UA72</accession>
<feature type="compositionally biased region" description="Low complexity" evidence="1">
    <location>
        <begin position="25"/>
        <end position="43"/>
    </location>
</feature>
<feature type="signal peptide" evidence="2">
    <location>
        <begin position="1"/>
        <end position="25"/>
    </location>
</feature>
<feature type="compositionally biased region" description="Gly residues" evidence="1">
    <location>
        <begin position="60"/>
        <end position="69"/>
    </location>
</feature>
<keyword evidence="2" id="KW-0732">Signal</keyword>